<feature type="transmembrane region" description="Helical" evidence="7">
    <location>
        <begin position="275"/>
        <end position="297"/>
    </location>
</feature>
<keyword evidence="10" id="KW-1185">Reference proteome</keyword>
<evidence type="ECO:0000256" key="4">
    <source>
        <dbReference type="ARBA" id="ARBA00022692"/>
    </source>
</evidence>
<evidence type="ECO:0000259" key="8">
    <source>
        <dbReference type="PROSITE" id="PS50928"/>
    </source>
</evidence>
<dbReference type="GO" id="GO:0055085">
    <property type="term" value="P:transmembrane transport"/>
    <property type="evidence" value="ECO:0007669"/>
    <property type="project" value="InterPro"/>
</dbReference>
<proteinExistence type="inferred from homology"/>
<evidence type="ECO:0000313" key="10">
    <source>
        <dbReference type="Proteomes" id="UP000009222"/>
    </source>
</evidence>
<gene>
    <name evidence="9" type="ordered locus">TREAZ_2113</name>
</gene>
<keyword evidence="4 7" id="KW-0812">Transmembrane</keyword>
<evidence type="ECO:0000313" key="9">
    <source>
        <dbReference type="EMBL" id="AEF81401.1"/>
    </source>
</evidence>
<dbReference type="KEGG" id="taz:TREAZ_2113"/>
<dbReference type="eggNOG" id="COG1175">
    <property type="taxonomic scope" value="Bacteria"/>
</dbReference>
<keyword evidence="5 7" id="KW-1133">Transmembrane helix</keyword>
<dbReference type="Pfam" id="PF00528">
    <property type="entry name" value="BPD_transp_1"/>
    <property type="match status" value="1"/>
</dbReference>
<evidence type="ECO:0000256" key="7">
    <source>
        <dbReference type="RuleBase" id="RU363032"/>
    </source>
</evidence>
<reference evidence="9 10" key="2">
    <citation type="journal article" date="2011" name="ISME J.">
        <title>RNA-seq reveals cooperative metabolic interactions between two termite-gut spirochete species in co-culture.</title>
        <authorList>
            <person name="Rosenthal A.Z."/>
            <person name="Matson E.G."/>
            <person name="Eldar A."/>
            <person name="Leadbetter J.R."/>
        </authorList>
    </citation>
    <scope>NUCLEOTIDE SEQUENCE [LARGE SCALE GENOMIC DNA]</scope>
    <source>
        <strain evidence="10">ATCC BAA-888 / DSM 13862 / ZAS-9</strain>
    </source>
</reference>
<dbReference type="HOGENOM" id="CLU_016047_0_3_12"/>
<evidence type="ECO:0000256" key="1">
    <source>
        <dbReference type="ARBA" id="ARBA00004651"/>
    </source>
</evidence>
<dbReference type="PROSITE" id="PS50928">
    <property type="entry name" value="ABC_TM1"/>
    <property type="match status" value="1"/>
</dbReference>
<evidence type="ECO:0000256" key="5">
    <source>
        <dbReference type="ARBA" id="ARBA00022989"/>
    </source>
</evidence>
<dbReference type="SUPFAM" id="SSF161098">
    <property type="entry name" value="MetI-like"/>
    <property type="match status" value="1"/>
</dbReference>
<dbReference type="InterPro" id="IPR035906">
    <property type="entry name" value="MetI-like_sf"/>
</dbReference>
<name>F5Y9E8_LEAAZ</name>
<dbReference type="CDD" id="cd06261">
    <property type="entry name" value="TM_PBP2"/>
    <property type="match status" value="1"/>
</dbReference>
<evidence type="ECO:0000256" key="2">
    <source>
        <dbReference type="ARBA" id="ARBA00022448"/>
    </source>
</evidence>
<dbReference type="EMBL" id="CP001841">
    <property type="protein sequence ID" value="AEF81401.1"/>
    <property type="molecule type" value="Genomic_DNA"/>
</dbReference>
<feature type="transmembrane region" description="Helical" evidence="7">
    <location>
        <begin position="20"/>
        <end position="41"/>
    </location>
</feature>
<keyword evidence="3" id="KW-1003">Cell membrane</keyword>
<dbReference type="InParanoid" id="F5Y9E8"/>
<keyword evidence="6 7" id="KW-0472">Membrane</keyword>
<feature type="transmembrane region" description="Helical" evidence="7">
    <location>
        <begin position="84"/>
        <end position="105"/>
    </location>
</feature>
<dbReference type="OrthoDB" id="368671at2"/>
<dbReference type="PANTHER" id="PTHR43005:SF1">
    <property type="entry name" value="SPERMIDINE_PUTRESCINE TRANSPORT SYSTEM PERMEASE PROTEIN"/>
    <property type="match status" value="1"/>
</dbReference>
<comment type="subcellular location">
    <subcellularLocation>
        <location evidence="1 7">Cell membrane</location>
        <topology evidence="1 7">Multi-pass membrane protein</topology>
    </subcellularLocation>
</comment>
<dbReference type="Gene3D" id="1.10.3720.10">
    <property type="entry name" value="MetI-like"/>
    <property type="match status" value="1"/>
</dbReference>
<dbReference type="STRING" id="545695.TREAZ_2113"/>
<evidence type="ECO:0000256" key="3">
    <source>
        <dbReference type="ARBA" id="ARBA00022475"/>
    </source>
</evidence>
<accession>F5Y9E8</accession>
<organism evidence="9 10">
    <name type="scientific">Leadbettera azotonutricia (strain ATCC BAA-888 / DSM 13862 / ZAS-9)</name>
    <name type="common">Treponema azotonutricium</name>
    <dbReference type="NCBI Taxonomy" id="545695"/>
    <lineage>
        <taxon>Bacteria</taxon>
        <taxon>Pseudomonadati</taxon>
        <taxon>Spirochaetota</taxon>
        <taxon>Spirochaetia</taxon>
        <taxon>Spirochaetales</taxon>
        <taxon>Breznakiellaceae</taxon>
        <taxon>Leadbettera</taxon>
    </lineage>
</organism>
<dbReference type="GO" id="GO:0005886">
    <property type="term" value="C:plasma membrane"/>
    <property type="evidence" value="ECO:0007669"/>
    <property type="project" value="UniProtKB-SubCell"/>
</dbReference>
<reference evidence="10" key="1">
    <citation type="submission" date="2009-12" db="EMBL/GenBank/DDBJ databases">
        <title>Complete sequence of Treponema azotonutricium strain ZAS-9.</title>
        <authorList>
            <person name="Tetu S.G."/>
            <person name="Matson E."/>
            <person name="Ren Q."/>
            <person name="Seshadri R."/>
            <person name="Elbourne L."/>
            <person name="Hassan K.A."/>
            <person name="Durkin A."/>
            <person name="Radune D."/>
            <person name="Mohamoud Y."/>
            <person name="Shay R."/>
            <person name="Jin S."/>
            <person name="Zhang X."/>
            <person name="Lucey K."/>
            <person name="Ballor N.R."/>
            <person name="Ottesen E."/>
            <person name="Rosenthal R."/>
            <person name="Allen A."/>
            <person name="Leadbetter J.R."/>
            <person name="Paulsen I.T."/>
        </authorList>
    </citation>
    <scope>NUCLEOTIDE SEQUENCE [LARGE SCALE GENOMIC DNA]</scope>
    <source>
        <strain evidence="10">ATCC BAA-888 / DSM 13862 / ZAS-9</strain>
    </source>
</reference>
<dbReference type="InterPro" id="IPR000515">
    <property type="entry name" value="MetI-like"/>
</dbReference>
<comment type="similarity">
    <text evidence="7">Belongs to the binding-protein-dependent transport system permease family.</text>
</comment>
<dbReference type="PANTHER" id="PTHR43005">
    <property type="entry name" value="BLR7065 PROTEIN"/>
    <property type="match status" value="1"/>
</dbReference>
<evidence type="ECO:0000256" key="6">
    <source>
        <dbReference type="ARBA" id="ARBA00023136"/>
    </source>
</evidence>
<dbReference type="RefSeq" id="WP_015709936.1">
    <property type="nucleotide sequence ID" value="NC_015577.1"/>
</dbReference>
<dbReference type="Proteomes" id="UP000009222">
    <property type="component" value="Chromosome"/>
</dbReference>
<sequence length="302" mass="34534">MFLFKRKLYNSYRIDTNNKLAAALLGPSILFVGIISLYPLIYSVYLSLFNYQLTRPDKIRFAPLNNIRKLLQDELFFRSLLNTLIFTVITVAAGLILGMVMALVLEELPKRFSKLRGVLIMPWVIPGIVVGYLFMYIFDTNVGIVNYIFLSLGLIQKRLPWLMRDNLAMASVIIANVWNQAPFYMLMFTAAMKGIPESIREAAYAEGTSRWNEFFQVTLPHIKGVVVITSLLQIIRNFNNFPIIFTMTGGGPAHATTTSVLYIYKVAFDQFDMGYASLIGIFWVIILMILSVIYIRLLNKDY</sequence>
<keyword evidence="2 7" id="KW-0813">Transport</keyword>
<protein>
    <submittedName>
        <fullName evidence="9">ABC transporter, permease protein</fullName>
    </submittedName>
</protein>
<dbReference type="AlphaFoldDB" id="F5Y9E8"/>
<feature type="transmembrane region" description="Helical" evidence="7">
    <location>
        <begin position="117"/>
        <end position="138"/>
    </location>
</feature>
<feature type="domain" description="ABC transmembrane type-1" evidence="8">
    <location>
        <begin position="80"/>
        <end position="294"/>
    </location>
</feature>
<feature type="transmembrane region" description="Helical" evidence="7">
    <location>
        <begin position="167"/>
        <end position="187"/>
    </location>
</feature>